<feature type="compositionally biased region" description="Polar residues" evidence="2">
    <location>
        <begin position="1042"/>
        <end position="1062"/>
    </location>
</feature>
<accession>A0A820TR53</accession>
<gene>
    <name evidence="4" type="ORF">HFQ381_LOCUS26114</name>
</gene>
<keyword evidence="1" id="KW-0175">Coiled coil</keyword>
<dbReference type="PANTHER" id="PTHR22028">
    <property type="entry name" value="SFI1 SPINDLE BODY DOMAIN-CONTAINING PROTEIN-RELATED"/>
    <property type="match status" value="1"/>
</dbReference>
<reference evidence="4" key="1">
    <citation type="submission" date="2021-02" db="EMBL/GenBank/DDBJ databases">
        <authorList>
            <person name="Nowell W R."/>
        </authorList>
    </citation>
    <scope>NUCLEOTIDE SEQUENCE</scope>
</reference>
<feature type="region of interest" description="Disordered" evidence="2">
    <location>
        <begin position="1020"/>
        <end position="1107"/>
    </location>
</feature>
<evidence type="ECO:0000313" key="5">
    <source>
        <dbReference type="Proteomes" id="UP000663851"/>
    </source>
</evidence>
<dbReference type="Proteomes" id="UP000663851">
    <property type="component" value="Unassembled WGS sequence"/>
</dbReference>
<dbReference type="GO" id="GO:0019902">
    <property type="term" value="F:phosphatase binding"/>
    <property type="evidence" value="ECO:0007669"/>
    <property type="project" value="TreeGrafter"/>
</dbReference>
<evidence type="ECO:0000313" key="4">
    <source>
        <dbReference type="EMBL" id="CAF4479326.1"/>
    </source>
</evidence>
<feature type="coiled-coil region" evidence="1">
    <location>
        <begin position="1161"/>
        <end position="1188"/>
    </location>
</feature>
<evidence type="ECO:0000256" key="2">
    <source>
        <dbReference type="SAM" id="MobiDB-lite"/>
    </source>
</evidence>
<feature type="coiled-coil region" evidence="1">
    <location>
        <begin position="1342"/>
        <end position="1383"/>
    </location>
</feature>
<sequence>MHDPQQNSSRQLISITPRKKSVRFNITSPSPRIPKLLTQNDSNHQHHPLNISYTIPSTTVNIDHVTNQSHMQHLNNHIEYVPTARRNNLQINGEKILPPPKTLDELHQFMKTKAESLRRNMTNVTTTFNHASTHLNHIKEEQQTALKRPSRIPISTRHRSPSPTTVIYKKPQHRSLEDLRWYCLARKFSILWQKKIFGCHIRRIKSYCQQRLLQKYFHPWKYVIKNDPYELIAVQFYHQQLIKNYFHVWLNFNSLTQLAVEHINHKRITNTWTMWKLQLHKRQLHQQQYVTANKQYNKKIQSHFILMSSFYYIWQMKTSQRRQEVEKSLRSNYHYRIHLQRICFNAWVTYTEYRRRKNIHKKRVHDYYQKRLAGKIYAKWKEALTRKFLMQQHQHRLAELQERVLMRWAFERWKLYLHDLADEQRTMQMAEQYSDRRIMRSAMVTLHQYVIKRRMKQRFNWIAVQHRAQMIKRIHYRIWKHRLEQRENIYMHAEYQKAESFYHMKITIRYWFGWRRYINDCRQENARLTAADTYFNLKIIRKYFNLLRANITDERHEKLLEKRADDSYRLRYLRLYYVYWQMQTRIREQYQMNWRIAIVHEEHNIRQRIFNTWLDRAHSRLIDNEQNIVAERHYFRTIITQAWLSWRQVIDERHNEERSERIAIQFYFHTIQRRALIAWKLYIRHCHYMKQMYRQAEQFHLQHRGKSIFFEWSNKARNQRRLMRLINERFERKQRVILRKYFRQWRDNAQEEKDDRELTQYAIDHYNRSLKRKVLLGWNNEMIQQVLIDNENQMKLNKYREEKNHFHLQVLYEKWKQRTNKYLRDCFLNQRSQVFYEKKLLKNYFSQWKEQHHFNMRIKLLERQAMWFDRMRLMSRIYLQWKQAFQSEQKLSEHKHRALLFWALQLQKKCFLTWLLYVSERKRKKTRYNKATHKRHDELVRNCLRQFLTYTDHTKQRRQALFIHQQVYLYHDRNALATKYVLKWRAFVQESIARKQLTQRLVKRTTNIVPTPTNPLALVKFDNSPPKITNRPRPRKPAFLSDSFSTSNINKTESEMPTLNVQSSSSSPPPLPPTIDHSLHSPFISVKQSSGTRKDTSSPPVLLPPSAFQINPNEIKMPLSSRRTIEDKIQVSHRPYSTQPSSSTLVNKDNLLHVKQRLEIYLNTKAKLKRLRQKLANLSSLQIDKELEQECQQLAAFIASEKIHLTNQHYFKYHHHILHHSTSIYTKEMAKVADSSLCSVCNKIPGRCFCVGCKKYFCSKDFKEHEKQLSIQFDNEIVRSHDELLDIIQRLENPDDLSYDLFDQIDQWKKITISKVKNAAARARHDLIELIDKRRTAVTKQLEAIAKEIRSHRDEENFLEDDIARLRTKLNEIQKVLEQFTRKDTKRAIIATNDQIDWDRIIHIQGKHKI</sequence>
<evidence type="ECO:0000259" key="3">
    <source>
        <dbReference type="Pfam" id="PF08457"/>
    </source>
</evidence>
<name>A0A820TR53_9BILA</name>
<evidence type="ECO:0000256" key="1">
    <source>
        <dbReference type="SAM" id="Coils"/>
    </source>
</evidence>
<proteinExistence type="predicted"/>
<dbReference type="EMBL" id="CAJOBO010003060">
    <property type="protein sequence ID" value="CAF4479326.1"/>
    <property type="molecule type" value="Genomic_DNA"/>
</dbReference>
<protein>
    <recommendedName>
        <fullName evidence="3">Sfi1 spindle body domain-containing protein</fullName>
    </recommendedName>
</protein>
<feature type="domain" description="Sfi1 spindle body" evidence="3">
    <location>
        <begin position="663"/>
        <end position="974"/>
    </location>
</feature>
<dbReference type="InterPro" id="IPR052270">
    <property type="entry name" value="CACF_protein"/>
</dbReference>
<organism evidence="4 5">
    <name type="scientific">Rotaria socialis</name>
    <dbReference type="NCBI Taxonomy" id="392032"/>
    <lineage>
        <taxon>Eukaryota</taxon>
        <taxon>Metazoa</taxon>
        <taxon>Spiralia</taxon>
        <taxon>Gnathifera</taxon>
        <taxon>Rotifera</taxon>
        <taxon>Eurotatoria</taxon>
        <taxon>Bdelloidea</taxon>
        <taxon>Philodinida</taxon>
        <taxon>Philodinidae</taxon>
        <taxon>Rotaria</taxon>
    </lineage>
</organism>
<feature type="non-terminal residue" evidence="4">
    <location>
        <position position="1"/>
    </location>
</feature>
<dbReference type="PANTHER" id="PTHR22028:SF4">
    <property type="entry name" value="PROTEIN SFI1 HOMOLOG"/>
    <property type="match status" value="1"/>
</dbReference>
<dbReference type="Pfam" id="PF08457">
    <property type="entry name" value="Sfi1"/>
    <property type="match status" value="1"/>
</dbReference>
<comment type="caution">
    <text evidence="4">The sequence shown here is derived from an EMBL/GenBank/DDBJ whole genome shotgun (WGS) entry which is preliminary data.</text>
</comment>
<dbReference type="InterPro" id="IPR013665">
    <property type="entry name" value="Sfi1_dom"/>
</dbReference>